<dbReference type="InterPro" id="IPR006311">
    <property type="entry name" value="TAT_signal"/>
</dbReference>
<dbReference type="PROSITE" id="PS51318">
    <property type="entry name" value="TAT"/>
    <property type="match status" value="1"/>
</dbReference>
<sequence>MGRANISRRTAFSLVAGAGLLALTPAAFAAGSPAGPAPRLVSVPVGRQPQAVTVNPVTGTAFVANTGDRTITIVQGGRAVATVGIPGRPSDLAVDPATGLVHVANSTSGTTVVVDPATSATVTIIPSGDGSSVLALDQRTYSLYVGSGDQARVGRIDLFGGVIRNTIEGPGKGFAAAVIDERARAGYFASLQTGSIEILDLATDTFTKSIPVGDGPSGIALHRRTGRVYVANSGIHHLSVIDGATRGETRTILLRSEASSVAVHERSNTVYANGGPDGLVRIDGARGEITGELTLGINPGNVAVDQRTGAVYVTDPLRDRLHVVTGF</sequence>
<dbReference type="Gene3D" id="2.130.10.10">
    <property type="entry name" value="YVTN repeat-like/Quinoprotein amine dehydrogenase"/>
    <property type="match status" value="2"/>
</dbReference>
<keyword evidence="4" id="KW-1185">Reference proteome</keyword>
<proteinExistence type="predicted"/>
<dbReference type="EMBL" id="JACCFK010000001">
    <property type="protein sequence ID" value="NYI87903.1"/>
    <property type="molecule type" value="Genomic_DNA"/>
</dbReference>
<dbReference type="PANTHER" id="PTHR47197:SF3">
    <property type="entry name" value="DIHYDRO-HEME D1 DEHYDROGENASE"/>
    <property type="match status" value="1"/>
</dbReference>
<comment type="caution">
    <text evidence="3">The sequence shown here is derived from an EMBL/GenBank/DDBJ whole genome shotgun (WGS) entry which is preliminary data.</text>
</comment>
<dbReference type="InterPro" id="IPR051200">
    <property type="entry name" value="Host-pathogen_enzymatic-act"/>
</dbReference>
<organism evidence="3 4">
    <name type="scientific">Amycolatopsis endophytica</name>
    <dbReference type="NCBI Taxonomy" id="860233"/>
    <lineage>
        <taxon>Bacteria</taxon>
        <taxon>Bacillati</taxon>
        <taxon>Actinomycetota</taxon>
        <taxon>Actinomycetes</taxon>
        <taxon>Pseudonocardiales</taxon>
        <taxon>Pseudonocardiaceae</taxon>
        <taxon>Amycolatopsis</taxon>
    </lineage>
</organism>
<dbReference type="Proteomes" id="UP000549616">
    <property type="component" value="Unassembled WGS sequence"/>
</dbReference>
<evidence type="ECO:0000313" key="4">
    <source>
        <dbReference type="Proteomes" id="UP000549616"/>
    </source>
</evidence>
<keyword evidence="2" id="KW-0732">Signal</keyword>
<dbReference type="InterPro" id="IPR011045">
    <property type="entry name" value="N2O_reductase_N"/>
</dbReference>
<dbReference type="SUPFAM" id="SSF50974">
    <property type="entry name" value="Nitrous oxide reductase, N-terminal domain"/>
    <property type="match status" value="1"/>
</dbReference>
<gene>
    <name evidence="3" type="ORF">HNR02_001226</name>
</gene>
<dbReference type="AlphaFoldDB" id="A0A853AYQ0"/>
<dbReference type="GO" id="GO:0003677">
    <property type="term" value="F:DNA binding"/>
    <property type="evidence" value="ECO:0007669"/>
    <property type="project" value="UniProtKB-KW"/>
</dbReference>
<dbReference type="PANTHER" id="PTHR47197">
    <property type="entry name" value="PROTEIN NIRF"/>
    <property type="match status" value="1"/>
</dbReference>
<comment type="cofactor">
    <cofactor evidence="1">
        <name>Cu cation</name>
        <dbReference type="ChEBI" id="CHEBI:23378"/>
    </cofactor>
</comment>
<feature type="chain" id="PRO_5033068176" evidence="2">
    <location>
        <begin position="30"/>
        <end position="327"/>
    </location>
</feature>
<protein>
    <submittedName>
        <fullName evidence="3">DNA-binding beta-propeller fold protein YncE</fullName>
    </submittedName>
</protein>
<evidence type="ECO:0000256" key="2">
    <source>
        <dbReference type="SAM" id="SignalP"/>
    </source>
</evidence>
<feature type="signal peptide" evidence="2">
    <location>
        <begin position="1"/>
        <end position="29"/>
    </location>
</feature>
<name>A0A853AYQ0_9PSEU</name>
<evidence type="ECO:0000313" key="3">
    <source>
        <dbReference type="EMBL" id="NYI87903.1"/>
    </source>
</evidence>
<reference evidence="3 4" key="1">
    <citation type="submission" date="2020-07" db="EMBL/GenBank/DDBJ databases">
        <title>Sequencing the genomes of 1000 actinobacteria strains.</title>
        <authorList>
            <person name="Klenk H.-P."/>
        </authorList>
    </citation>
    <scope>NUCLEOTIDE SEQUENCE [LARGE SCALE GENOMIC DNA]</scope>
    <source>
        <strain evidence="3 4">DSM 104006</strain>
    </source>
</reference>
<evidence type="ECO:0000256" key="1">
    <source>
        <dbReference type="ARBA" id="ARBA00001935"/>
    </source>
</evidence>
<keyword evidence="3" id="KW-0238">DNA-binding</keyword>
<dbReference type="InterPro" id="IPR015943">
    <property type="entry name" value="WD40/YVTN_repeat-like_dom_sf"/>
</dbReference>
<accession>A0A853AYQ0</accession>
<dbReference type="RefSeq" id="WP_179772223.1">
    <property type="nucleotide sequence ID" value="NZ_JACCFK010000001.1"/>
</dbReference>